<protein>
    <submittedName>
        <fullName evidence="1">Uncharacterized protein</fullName>
    </submittedName>
</protein>
<name>A0AAW2GR31_9HYME</name>
<keyword evidence="2" id="KW-1185">Reference proteome</keyword>
<gene>
    <name evidence="1" type="ORF">PUN28_001752</name>
</gene>
<organism evidence="1 2">
    <name type="scientific">Cardiocondyla obscurior</name>
    <dbReference type="NCBI Taxonomy" id="286306"/>
    <lineage>
        <taxon>Eukaryota</taxon>
        <taxon>Metazoa</taxon>
        <taxon>Ecdysozoa</taxon>
        <taxon>Arthropoda</taxon>
        <taxon>Hexapoda</taxon>
        <taxon>Insecta</taxon>
        <taxon>Pterygota</taxon>
        <taxon>Neoptera</taxon>
        <taxon>Endopterygota</taxon>
        <taxon>Hymenoptera</taxon>
        <taxon>Apocrita</taxon>
        <taxon>Aculeata</taxon>
        <taxon>Formicoidea</taxon>
        <taxon>Formicidae</taxon>
        <taxon>Myrmicinae</taxon>
        <taxon>Cardiocondyla</taxon>
    </lineage>
</organism>
<dbReference type="AlphaFoldDB" id="A0AAW2GR31"/>
<dbReference type="Proteomes" id="UP001430953">
    <property type="component" value="Unassembled WGS sequence"/>
</dbReference>
<accession>A0AAW2GR31</accession>
<dbReference type="EMBL" id="JADYXP020000002">
    <property type="protein sequence ID" value="KAL0129698.1"/>
    <property type="molecule type" value="Genomic_DNA"/>
</dbReference>
<evidence type="ECO:0000313" key="2">
    <source>
        <dbReference type="Proteomes" id="UP001430953"/>
    </source>
</evidence>
<sequence length="95" mass="10879">MCTDVSNVGNALICQQKLSGKTIAPEARGIYQFTQTSLSLTRGKAHVIFSYSIFSILRIKCQYLRKCIRFDILIKLDIFQRYADYVILKGHILFA</sequence>
<proteinExistence type="predicted"/>
<comment type="caution">
    <text evidence="1">The sequence shown here is derived from an EMBL/GenBank/DDBJ whole genome shotgun (WGS) entry which is preliminary data.</text>
</comment>
<evidence type="ECO:0000313" key="1">
    <source>
        <dbReference type="EMBL" id="KAL0129698.1"/>
    </source>
</evidence>
<reference evidence="1 2" key="1">
    <citation type="submission" date="2023-03" db="EMBL/GenBank/DDBJ databases">
        <title>High recombination rates correlate with genetic variation in Cardiocondyla obscurior ants.</title>
        <authorList>
            <person name="Errbii M."/>
        </authorList>
    </citation>
    <scope>NUCLEOTIDE SEQUENCE [LARGE SCALE GENOMIC DNA]</scope>
    <source>
        <strain evidence="1">Alpha-2009</strain>
        <tissue evidence="1">Whole body</tissue>
    </source>
</reference>